<dbReference type="AlphaFoldDB" id="A0A7S2FDU7"/>
<name>A0A7S2FDU7_9STRA</name>
<feature type="compositionally biased region" description="Polar residues" evidence="1">
    <location>
        <begin position="18"/>
        <end position="43"/>
    </location>
</feature>
<proteinExistence type="predicted"/>
<gene>
    <name evidence="2" type="ORF">DSPE1174_LOCUS6341</name>
</gene>
<reference evidence="2" key="1">
    <citation type="submission" date="2021-01" db="EMBL/GenBank/DDBJ databases">
        <authorList>
            <person name="Corre E."/>
            <person name="Pelletier E."/>
            <person name="Niang G."/>
            <person name="Scheremetjew M."/>
            <person name="Finn R."/>
            <person name="Kale V."/>
            <person name="Holt S."/>
            <person name="Cochrane G."/>
            <person name="Meng A."/>
            <person name="Brown T."/>
            <person name="Cohen L."/>
        </authorList>
    </citation>
    <scope>NUCLEOTIDE SEQUENCE</scope>
    <source>
        <strain evidence="2">CCMP1381</strain>
    </source>
</reference>
<dbReference type="EMBL" id="HBGS01012059">
    <property type="protein sequence ID" value="CAD9389939.1"/>
    <property type="molecule type" value="Transcribed_RNA"/>
</dbReference>
<organism evidence="2">
    <name type="scientific">Octactis speculum</name>
    <dbReference type="NCBI Taxonomy" id="3111310"/>
    <lineage>
        <taxon>Eukaryota</taxon>
        <taxon>Sar</taxon>
        <taxon>Stramenopiles</taxon>
        <taxon>Ochrophyta</taxon>
        <taxon>Dictyochophyceae</taxon>
        <taxon>Dictyochales</taxon>
        <taxon>Dictyochaceae</taxon>
        <taxon>Octactis</taxon>
    </lineage>
</organism>
<evidence type="ECO:0000313" key="2">
    <source>
        <dbReference type="EMBL" id="CAD9389939.1"/>
    </source>
</evidence>
<evidence type="ECO:0000256" key="1">
    <source>
        <dbReference type="SAM" id="MobiDB-lite"/>
    </source>
</evidence>
<feature type="region of interest" description="Disordered" evidence="1">
    <location>
        <begin position="1"/>
        <end position="52"/>
    </location>
</feature>
<accession>A0A7S2FDU7</accession>
<protein>
    <submittedName>
        <fullName evidence="2">Uncharacterized protein</fullName>
    </submittedName>
</protein>
<sequence length="103" mass="11067">MQEGTGGRGRAQAAAQHAMNSHTAAAAKQKNSPQFFRLSTWTPSDGEASMPKTGAQWLGMEWTEDAQAAKELLASMTPSDPAALKARAQAKARQFGFFKHECS</sequence>